<comment type="caution">
    <text evidence="2">The sequence shown here is derived from an EMBL/GenBank/DDBJ whole genome shotgun (WGS) entry which is preliminary data.</text>
</comment>
<sequence>MATENENQAHHENAETRRQERREEANAEYREQGDDMRQGGPDPDLPHRMRTRSGDGNFDPNVQADDQTSDGVAAHIGSSGQGASKRGHDTEQNSNKAPDRLDQRNVEGGDLKD</sequence>
<dbReference type="RefSeq" id="WP_144848427.1">
    <property type="nucleotide sequence ID" value="NZ_VMRJ01000003.1"/>
</dbReference>
<protein>
    <submittedName>
        <fullName evidence="2">Uncharacterized protein</fullName>
    </submittedName>
</protein>
<evidence type="ECO:0000256" key="1">
    <source>
        <dbReference type="SAM" id="MobiDB-lite"/>
    </source>
</evidence>
<proteinExistence type="predicted"/>
<evidence type="ECO:0000313" key="3">
    <source>
        <dbReference type="Proteomes" id="UP000317624"/>
    </source>
</evidence>
<name>A0A558BVD5_9BACT</name>
<feature type="compositionally biased region" description="Basic and acidic residues" evidence="1">
    <location>
        <begin position="86"/>
        <end position="113"/>
    </location>
</feature>
<dbReference type="OrthoDB" id="883391at2"/>
<keyword evidence="3" id="KW-1185">Reference proteome</keyword>
<accession>A0A558BVD5</accession>
<reference evidence="2 3" key="1">
    <citation type="submission" date="2019-07" db="EMBL/GenBank/DDBJ databases">
        <title>Hymenobacter sp. straun FUR1 Genome sequencing and assembly.</title>
        <authorList>
            <person name="Chhetri G."/>
        </authorList>
    </citation>
    <scope>NUCLEOTIDE SEQUENCE [LARGE SCALE GENOMIC DNA]</scope>
    <source>
        <strain evidence="2 3">Fur1</strain>
    </source>
</reference>
<dbReference type="Proteomes" id="UP000317624">
    <property type="component" value="Unassembled WGS sequence"/>
</dbReference>
<organism evidence="2 3">
    <name type="scientific">Hymenobacter setariae</name>
    <dbReference type="NCBI Taxonomy" id="2594794"/>
    <lineage>
        <taxon>Bacteria</taxon>
        <taxon>Pseudomonadati</taxon>
        <taxon>Bacteroidota</taxon>
        <taxon>Cytophagia</taxon>
        <taxon>Cytophagales</taxon>
        <taxon>Hymenobacteraceae</taxon>
        <taxon>Hymenobacter</taxon>
    </lineage>
</organism>
<feature type="region of interest" description="Disordered" evidence="1">
    <location>
        <begin position="1"/>
        <end position="113"/>
    </location>
</feature>
<evidence type="ECO:0000313" key="2">
    <source>
        <dbReference type="EMBL" id="TVT40478.1"/>
    </source>
</evidence>
<gene>
    <name evidence="2" type="ORF">FNT36_13450</name>
</gene>
<dbReference type="EMBL" id="VMRJ01000003">
    <property type="protein sequence ID" value="TVT40478.1"/>
    <property type="molecule type" value="Genomic_DNA"/>
</dbReference>
<dbReference type="AlphaFoldDB" id="A0A558BVD5"/>
<feature type="compositionally biased region" description="Basic and acidic residues" evidence="1">
    <location>
        <begin position="7"/>
        <end position="37"/>
    </location>
</feature>